<evidence type="ECO:0000256" key="2">
    <source>
        <dbReference type="ARBA" id="ARBA00022664"/>
    </source>
</evidence>
<evidence type="ECO:0000256" key="4">
    <source>
        <dbReference type="ARBA" id="ARBA00022884"/>
    </source>
</evidence>
<dbReference type="InterPro" id="IPR003107">
    <property type="entry name" value="HAT"/>
</dbReference>
<dbReference type="AlphaFoldDB" id="A0AAF0W7M9"/>
<evidence type="ECO:0000256" key="1">
    <source>
        <dbReference type="ARBA" id="ARBA00004123"/>
    </source>
</evidence>
<feature type="compositionally biased region" description="Polar residues" evidence="8">
    <location>
        <begin position="751"/>
        <end position="764"/>
    </location>
</feature>
<feature type="region of interest" description="Disordered" evidence="8">
    <location>
        <begin position="1"/>
        <end position="48"/>
    </location>
</feature>
<dbReference type="SMART" id="SM00360">
    <property type="entry name" value="RRM"/>
    <property type="match status" value="1"/>
</dbReference>
<dbReference type="InterPro" id="IPR035979">
    <property type="entry name" value="RBD_domain_sf"/>
</dbReference>
<dbReference type="GO" id="GO:0008380">
    <property type="term" value="P:RNA splicing"/>
    <property type="evidence" value="ECO:0007669"/>
    <property type="project" value="UniProtKB-KW"/>
</dbReference>
<dbReference type="PANTHER" id="PTHR17204:SF25">
    <property type="entry name" value="RRM DOMAIN-CONTAINING PROTEIN"/>
    <property type="match status" value="1"/>
</dbReference>
<accession>A0AAF0W7M9</accession>
<dbReference type="InterPro" id="IPR008847">
    <property type="entry name" value="Suf"/>
</dbReference>
<dbReference type="GO" id="GO:0005634">
    <property type="term" value="C:nucleus"/>
    <property type="evidence" value="ECO:0007669"/>
    <property type="project" value="UniProtKB-SubCell"/>
</dbReference>
<dbReference type="GO" id="GO:0003723">
    <property type="term" value="F:RNA binding"/>
    <property type="evidence" value="ECO:0007669"/>
    <property type="project" value="UniProtKB-UniRule"/>
</dbReference>
<evidence type="ECO:0000313" key="10">
    <source>
        <dbReference type="EMBL" id="WOG84291.1"/>
    </source>
</evidence>
<evidence type="ECO:0000313" key="11">
    <source>
        <dbReference type="Proteomes" id="UP000077755"/>
    </source>
</evidence>
<comment type="subcellular location">
    <subcellularLocation>
        <location evidence="1">Nucleus</location>
    </subcellularLocation>
</comment>
<dbReference type="EMBL" id="CP093343">
    <property type="protein sequence ID" value="WOG84291.1"/>
    <property type="molecule type" value="Genomic_DNA"/>
</dbReference>
<feature type="region of interest" description="Disordered" evidence="8">
    <location>
        <begin position="570"/>
        <end position="653"/>
    </location>
</feature>
<dbReference type="SUPFAM" id="SSF48452">
    <property type="entry name" value="TPR-like"/>
    <property type="match status" value="1"/>
</dbReference>
<keyword evidence="5" id="KW-0508">mRNA splicing</keyword>
<dbReference type="InterPro" id="IPR011990">
    <property type="entry name" value="TPR-like_helical_dom_sf"/>
</dbReference>
<dbReference type="Proteomes" id="UP000077755">
    <property type="component" value="Chromosome 1"/>
</dbReference>
<gene>
    <name evidence="10" type="ORF">DCAR_0103474</name>
</gene>
<keyword evidence="11" id="KW-1185">Reference proteome</keyword>
<keyword evidence="6" id="KW-0539">Nucleus</keyword>
<dbReference type="Pfam" id="PF05843">
    <property type="entry name" value="Suf"/>
    <property type="match status" value="1"/>
</dbReference>
<reference evidence="10" key="1">
    <citation type="journal article" date="2016" name="Nat. Genet.">
        <title>A high-quality carrot genome assembly provides new insights into carotenoid accumulation and asterid genome evolution.</title>
        <authorList>
            <person name="Iorizzo M."/>
            <person name="Ellison S."/>
            <person name="Senalik D."/>
            <person name="Zeng P."/>
            <person name="Satapoomin P."/>
            <person name="Huang J."/>
            <person name="Bowman M."/>
            <person name="Iovene M."/>
            <person name="Sanseverino W."/>
            <person name="Cavagnaro P."/>
            <person name="Yildiz M."/>
            <person name="Macko-Podgorni A."/>
            <person name="Moranska E."/>
            <person name="Grzebelus E."/>
            <person name="Grzebelus D."/>
            <person name="Ashrafi H."/>
            <person name="Zheng Z."/>
            <person name="Cheng S."/>
            <person name="Spooner D."/>
            <person name="Van Deynze A."/>
            <person name="Simon P."/>
        </authorList>
    </citation>
    <scope>NUCLEOTIDE SEQUENCE</scope>
    <source>
        <tissue evidence="10">Leaf</tissue>
    </source>
</reference>
<dbReference type="SUPFAM" id="SSF54928">
    <property type="entry name" value="RNA-binding domain, RBD"/>
    <property type="match status" value="1"/>
</dbReference>
<feature type="domain" description="RRM" evidence="9">
    <location>
        <begin position="663"/>
        <end position="740"/>
    </location>
</feature>
<dbReference type="GO" id="GO:0006397">
    <property type="term" value="P:mRNA processing"/>
    <property type="evidence" value="ECO:0007669"/>
    <property type="project" value="UniProtKB-KW"/>
</dbReference>
<reference evidence="10" key="2">
    <citation type="submission" date="2022-03" db="EMBL/GenBank/DDBJ databases">
        <title>Draft title - Genomic analysis of global carrot germplasm unveils the trajectory of domestication and the origin of high carotenoid orange carrot.</title>
        <authorList>
            <person name="Iorizzo M."/>
            <person name="Ellison S."/>
            <person name="Senalik D."/>
            <person name="Macko-Podgorni A."/>
            <person name="Grzebelus D."/>
            <person name="Bostan H."/>
            <person name="Rolling W."/>
            <person name="Curaba J."/>
            <person name="Simon P."/>
        </authorList>
    </citation>
    <scope>NUCLEOTIDE SEQUENCE</scope>
    <source>
        <tissue evidence="10">Leaf</tissue>
    </source>
</reference>
<dbReference type="Pfam" id="PF05391">
    <property type="entry name" value="Lsm_interact"/>
    <property type="match status" value="1"/>
</dbReference>
<dbReference type="PROSITE" id="PS50102">
    <property type="entry name" value="RRM"/>
    <property type="match status" value="1"/>
</dbReference>
<feature type="compositionally biased region" description="Basic and acidic residues" evidence="8">
    <location>
        <begin position="625"/>
        <end position="646"/>
    </location>
</feature>
<feature type="compositionally biased region" description="Polar residues" evidence="8">
    <location>
        <begin position="570"/>
        <end position="579"/>
    </location>
</feature>
<dbReference type="InterPro" id="IPR000504">
    <property type="entry name" value="RRM_dom"/>
</dbReference>
<keyword evidence="2" id="KW-0507">mRNA processing</keyword>
<evidence type="ECO:0000256" key="7">
    <source>
        <dbReference type="PROSITE-ProRule" id="PRU00176"/>
    </source>
</evidence>
<keyword evidence="4 7" id="KW-0694">RNA-binding</keyword>
<dbReference type="Gene3D" id="3.30.70.330">
    <property type="match status" value="1"/>
</dbReference>
<feature type="compositionally biased region" description="Basic and acidic residues" evidence="8">
    <location>
        <begin position="816"/>
        <end position="831"/>
    </location>
</feature>
<proteinExistence type="predicted"/>
<evidence type="ECO:0000256" key="6">
    <source>
        <dbReference type="ARBA" id="ARBA00023242"/>
    </source>
</evidence>
<evidence type="ECO:0000256" key="3">
    <source>
        <dbReference type="ARBA" id="ARBA00022737"/>
    </source>
</evidence>
<dbReference type="KEGG" id="dcr:108204249"/>
<dbReference type="Gene3D" id="1.25.40.10">
    <property type="entry name" value="Tetratricopeptide repeat domain"/>
    <property type="match status" value="2"/>
</dbReference>
<evidence type="ECO:0000256" key="8">
    <source>
        <dbReference type="SAM" id="MobiDB-lite"/>
    </source>
</evidence>
<feature type="compositionally biased region" description="Basic and acidic residues" evidence="8">
    <location>
        <begin position="767"/>
        <end position="782"/>
    </location>
</feature>
<dbReference type="PANTHER" id="PTHR17204">
    <property type="entry name" value="PRE-MRNA PROCESSING PROTEIN PRP39-RELATED"/>
    <property type="match status" value="1"/>
</dbReference>
<dbReference type="Pfam" id="PF00076">
    <property type="entry name" value="RRM_1"/>
    <property type="match status" value="1"/>
</dbReference>
<organism evidence="10 11">
    <name type="scientific">Daucus carota subsp. sativus</name>
    <name type="common">Carrot</name>
    <dbReference type="NCBI Taxonomy" id="79200"/>
    <lineage>
        <taxon>Eukaryota</taxon>
        <taxon>Viridiplantae</taxon>
        <taxon>Streptophyta</taxon>
        <taxon>Embryophyta</taxon>
        <taxon>Tracheophyta</taxon>
        <taxon>Spermatophyta</taxon>
        <taxon>Magnoliopsida</taxon>
        <taxon>eudicotyledons</taxon>
        <taxon>Gunneridae</taxon>
        <taxon>Pentapetalae</taxon>
        <taxon>asterids</taxon>
        <taxon>campanulids</taxon>
        <taxon>Apiales</taxon>
        <taxon>Apiaceae</taxon>
        <taxon>Apioideae</taxon>
        <taxon>Scandiceae</taxon>
        <taxon>Daucinae</taxon>
        <taxon>Daucus</taxon>
        <taxon>Daucus sect. Daucus</taxon>
    </lineage>
</organism>
<feature type="region of interest" description="Disordered" evidence="8">
    <location>
        <begin position="732"/>
        <end position="831"/>
    </location>
</feature>
<protein>
    <recommendedName>
        <fullName evidence="9">RRM domain-containing protein</fullName>
    </recommendedName>
</protein>
<sequence length="831" mass="94102">MAEEEESSIPMHTDEPSNTLNNDNGDDAMSDPKNGSESDSESDSDDEAVKLQIQTLESELYANPSNYDAHVQYISALRKEGEIEKLRAAREAMNELFPLTPAMWQEWIKDEISMTSGSDTFTAVEKLYERGLADYLSVSLWCDYIKFVQDYDPFVREGSPTGISKLRNLFERALTAAGLHITEGFKIWEAYRKFELALLDTMDKTDIESRGIQVQRIRNIFHRQLSIPHTALEVTLLAYKSWEAEQGTSIDLNNSSLDGIAANTSSAYQKALEMLNTRVHLEDLVSKQESTDLERLQEYMAYLKFEQTSGDPARVQILYERAIAEFSISADLWLNYTEYLDRTLKAAKIVKDVYYRATRNCPWIKELWVRYMLILERLQASEDDISAVFEKSLNCTFSTLDEYLDVFLTRIDGLRRRISIGGPNVEYALIRDTFQRASDYFSPQLNNTDSLLRMYCYWARLESSLGGDISAARGVWESLLKSSGSMYEAWQGYIAMEIGAGHISNARSLYKRCYSKRLSGTGSEDICNSWIRFEREFGTLQDLDHAVQKVTPRLAELQLFRLQQESKYVTASTDQTDTSSKVKEKKRKPVPGVNSEESPAKRQKGTTQSQKKSQNVDKNQLKIADVGDKKEHSEAQVSNPERENDVQTKASSITKSRHYNDQCTAFISNLNLKVTSEDLRSFFSDINGVGDVRLLKDKFTGKSRGLAYVDFSSNENLVAALKKNKRTLLGKKVSIARSDPKKGKKEGVTEHGNSGSKESTQISEGNKGPHSDQGFRGKEVQLKGKNTFAAPRNVRPLGYTSNINTKPDVVGEVADEQPKSNDEFRKMLLKK</sequence>
<feature type="compositionally biased region" description="Basic and acidic residues" evidence="8">
    <location>
        <begin position="738"/>
        <end position="749"/>
    </location>
</feature>
<dbReference type="SMART" id="SM00386">
    <property type="entry name" value="HAT"/>
    <property type="match status" value="8"/>
</dbReference>
<name>A0AAF0W7M9_DAUCS</name>
<dbReference type="InterPro" id="IPR012677">
    <property type="entry name" value="Nucleotide-bd_a/b_plait_sf"/>
</dbReference>
<keyword evidence="3" id="KW-0677">Repeat</keyword>
<dbReference type="InterPro" id="IPR008669">
    <property type="entry name" value="LSM_interact"/>
</dbReference>
<evidence type="ECO:0000259" key="9">
    <source>
        <dbReference type="PROSITE" id="PS50102"/>
    </source>
</evidence>
<evidence type="ECO:0000256" key="5">
    <source>
        <dbReference type="ARBA" id="ARBA00023187"/>
    </source>
</evidence>